<organism evidence="1 2">
    <name type="scientific">Kibdelosporangium lantanae</name>
    <dbReference type="NCBI Taxonomy" id="1497396"/>
    <lineage>
        <taxon>Bacteria</taxon>
        <taxon>Bacillati</taxon>
        <taxon>Actinomycetota</taxon>
        <taxon>Actinomycetes</taxon>
        <taxon>Pseudonocardiales</taxon>
        <taxon>Pseudonocardiaceae</taxon>
        <taxon>Kibdelosporangium</taxon>
    </lineage>
</organism>
<gene>
    <name evidence="1" type="ORF">ACFQ1S_43645</name>
</gene>
<feature type="non-terminal residue" evidence="1">
    <location>
        <position position="72"/>
    </location>
</feature>
<protein>
    <submittedName>
        <fullName evidence="1">Uncharacterized protein</fullName>
    </submittedName>
</protein>
<keyword evidence="2" id="KW-1185">Reference proteome</keyword>
<evidence type="ECO:0000313" key="2">
    <source>
        <dbReference type="Proteomes" id="UP001597045"/>
    </source>
</evidence>
<comment type="caution">
    <text evidence="1">The sequence shown here is derived from an EMBL/GenBank/DDBJ whole genome shotgun (WGS) entry which is preliminary data.</text>
</comment>
<proteinExistence type="predicted"/>
<accession>A0ABW3MMP8</accession>
<sequence>MLTQEDVHRPALGLWSTAERGRTLVLHLPHKQNDRIDDLAVTENSRSVLIDVIRTDVPGSPRLVRSTHTVPL</sequence>
<evidence type="ECO:0000313" key="1">
    <source>
        <dbReference type="EMBL" id="MFD1051977.1"/>
    </source>
</evidence>
<dbReference type="Proteomes" id="UP001597045">
    <property type="component" value="Unassembled WGS sequence"/>
</dbReference>
<name>A0ABW3MMP8_9PSEU</name>
<dbReference type="EMBL" id="JBHTIS010004030">
    <property type="protein sequence ID" value="MFD1051977.1"/>
    <property type="molecule type" value="Genomic_DNA"/>
</dbReference>
<reference evidence="2" key="1">
    <citation type="journal article" date="2019" name="Int. J. Syst. Evol. Microbiol.">
        <title>The Global Catalogue of Microorganisms (GCM) 10K type strain sequencing project: providing services to taxonomists for standard genome sequencing and annotation.</title>
        <authorList>
            <consortium name="The Broad Institute Genomics Platform"/>
            <consortium name="The Broad Institute Genome Sequencing Center for Infectious Disease"/>
            <person name="Wu L."/>
            <person name="Ma J."/>
        </authorList>
    </citation>
    <scope>NUCLEOTIDE SEQUENCE [LARGE SCALE GENOMIC DNA]</scope>
    <source>
        <strain evidence="2">JCM 31486</strain>
    </source>
</reference>